<reference evidence="1" key="1">
    <citation type="journal article" date="2021" name="New Phytol.">
        <title>Evolutionary innovations through gain and loss of genes in the ectomycorrhizal Boletales.</title>
        <authorList>
            <person name="Wu G."/>
            <person name="Miyauchi S."/>
            <person name="Morin E."/>
            <person name="Kuo A."/>
            <person name="Drula E."/>
            <person name="Varga T."/>
            <person name="Kohler A."/>
            <person name="Feng B."/>
            <person name="Cao Y."/>
            <person name="Lipzen A."/>
            <person name="Daum C."/>
            <person name="Hundley H."/>
            <person name="Pangilinan J."/>
            <person name="Johnson J."/>
            <person name="Barry K."/>
            <person name="LaButti K."/>
            <person name="Ng V."/>
            <person name="Ahrendt S."/>
            <person name="Min B."/>
            <person name="Choi I.G."/>
            <person name="Park H."/>
            <person name="Plett J.M."/>
            <person name="Magnuson J."/>
            <person name="Spatafora J.W."/>
            <person name="Nagy L.G."/>
            <person name="Henrissat B."/>
            <person name="Grigoriev I.V."/>
            <person name="Yang Z.L."/>
            <person name="Xu J."/>
            <person name="Martin F.M."/>
        </authorList>
    </citation>
    <scope>NUCLEOTIDE SEQUENCE</scope>
    <source>
        <strain evidence="1">KUC20120723A-06</strain>
    </source>
</reference>
<protein>
    <submittedName>
        <fullName evidence="1">Uncharacterized protein</fullName>
    </submittedName>
</protein>
<name>A0ACB8BI57_9AGAM</name>
<evidence type="ECO:0000313" key="1">
    <source>
        <dbReference type="EMBL" id="KAH7924963.1"/>
    </source>
</evidence>
<accession>A0ACB8BI57</accession>
<proteinExistence type="predicted"/>
<keyword evidence="2" id="KW-1185">Reference proteome</keyword>
<sequence length="145" mass="17048">MARTYTQQQYNRVPSIPAKRFPHPSELDPTWQERPIIDFTHPQPDDGSTLRFSIAEEITGRIMSHRSSYTSEFLNSDSTRVKDAPDLQVFDVTESTLVLIPTFGQNIGPRYTSQFYYIHPRRKYEVYHRDVRKERISFPPTILVE</sequence>
<dbReference type="EMBL" id="MU266412">
    <property type="protein sequence ID" value="KAH7924963.1"/>
    <property type="molecule type" value="Genomic_DNA"/>
</dbReference>
<evidence type="ECO:0000313" key="2">
    <source>
        <dbReference type="Proteomes" id="UP000790709"/>
    </source>
</evidence>
<gene>
    <name evidence="1" type="ORF">BV22DRAFT_1129396</name>
</gene>
<organism evidence="1 2">
    <name type="scientific">Leucogyrophana mollusca</name>
    <dbReference type="NCBI Taxonomy" id="85980"/>
    <lineage>
        <taxon>Eukaryota</taxon>
        <taxon>Fungi</taxon>
        <taxon>Dikarya</taxon>
        <taxon>Basidiomycota</taxon>
        <taxon>Agaricomycotina</taxon>
        <taxon>Agaricomycetes</taxon>
        <taxon>Agaricomycetidae</taxon>
        <taxon>Boletales</taxon>
        <taxon>Boletales incertae sedis</taxon>
        <taxon>Leucogyrophana</taxon>
    </lineage>
</organism>
<dbReference type="Proteomes" id="UP000790709">
    <property type="component" value="Unassembled WGS sequence"/>
</dbReference>
<comment type="caution">
    <text evidence="1">The sequence shown here is derived from an EMBL/GenBank/DDBJ whole genome shotgun (WGS) entry which is preliminary data.</text>
</comment>